<reference evidence="2" key="1">
    <citation type="submission" date="2019-11" db="EMBL/GenBank/DDBJ databases">
        <title>Bipolaris sorokiniana Genome sequencing.</title>
        <authorList>
            <person name="Wang H."/>
        </authorList>
    </citation>
    <scope>NUCLEOTIDE SEQUENCE</scope>
</reference>
<dbReference type="AlphaFoldDB" id="A0A8H5ZLI6"/>
<feature type="coiled-coil region" evidence="1">
    <location>
        <begin position="253"/>
        <end position="280"/>
    </location>
</feature>
<comment type="caution">
    <text evidence="2">The sequence shown here is derived from an EMBL/GenBank/DDBJ whole genome shotgun (WGS) entry which is preliminary data.</text>
</comment>
<organism evidence="2 3">
    <name type="scientific">Cochliobolus sativus</name>
    <name type="common">Common root rot and spot blotch fungus</name>
    <name type="synonym">Bipolaris sorokiniana</name>
    <dbReference type="NCBI Taxonomy" id="45130"/>
    <lineage>
        <taxon>Eukaryota</taxon>
        <taxon>Fungi</taxon>
        <taxon>Dikarya</taxon>
        <taxon>Ascomycota</taxon>
        <taxon>Pezizomycotina</taxon>
        <taxon>Dothideomycetes</taxon>
        <taxon>Pleosporomycetidae</taxon>
        <taxon>Pleosporales</taxon>
        <taxon>Pleosporineae</taxon>
        <taxon>Pleosporaceae</taxon>
        <taxon>Bipolaris</taxon>
    </lineage>
</organism>
<keyword evidence="1" id="KW-0175">Coiled coil</keyword>
<accession>A0A8H5ZLI6</accession>
<evidence type="ECO:0000313" key="3">
    <source>
        <dbReference type="Proteomes" id="UP000624244"/>
    </source>
</evidence>
<evidence type="ECO:0000313" key="2">
    <source>
        <dbReference type="EMBL" id="KAF5851361.1"/>
    </source>
</evidence>
<dbReference type="EMBL" id="WNKQ01000005">
    <property type="protein sequence ID" value="KAF5851361.1"/>
    <property type="molecule type" value="Genomic_DNA"/>
</dbReference>
<evidence type="ECO:0000256" key="1">
    <source>
        <dbReference type="SAM" id="Coils"/>
    </source>
</evidence>
<proteinExistence type="predicted"/>
<sequence>MATHSFLLSKVPGLLESNEGLFRELKHLDTRRAELEQQLNTHVASLNLVIRCLPEAVDTLLLNEHPAHGGPNKDSLSSKASKTSLVTILKNGLLSPLSLQPTEATLSTLENKISEIRIIDTALRSSEQSGKGDAYKAADLTSRLAVQSVDCSTILQQISDERSNKDKSLSNVNTRIREATESIERNRILSNQMSTQAGHHDQEASHFDNVGKCTWFIPGINLITIPIALIGSSVHGNKASEYRALQSASESEIKDNESQKVVLEQEMSQLDTALRELSEAISHCSASERQASQFKDQTKILLDQYGRISDHLKQVIKSLDVVESDFISNPLNWDTSRYIVLHSILHMVTTLHEGGFLEEFNHALLRRLKAIEMPGTQTPLMEVEW</sequence>
<protein>
    <submittedName>
        <fullName evidence="2">Uncharacterized protein</fullName>
    </submittedName>
</protein>
<dbReference type="Proteomes" id="UP000624244">
    <property type="component" value="Unassembled WGS sequence"/>
</dbReference>
<name>A0A8H5ZLI6_COCSA</name>
<gene>
    <name evidence="2" type="ORF">GGP41_004188</name>
</gene>